<keyword evidence="10" id="KW-1185">Reference proteome</keyword>
<dbReference type="InterPro" id="IPR036259">
    <property type="entry name" value="MFS_trans_sf"/>
</dbReference>
<evidence type="ECO:0000259" key="8">
    <source>
        <dbReference type="PROSITE" id="PS50850"/>
    </source>
</evidence>
<dbReference type="PANTHER" id="PTHR43791">
    <property type="entry name" value="PERMEASE-RELATED"/>
    <property type="match status" value="1"/>
</dbReference>
<evidence type="ECO:0000256" key="1">
    <source>
        <dbReference type="ARBA" id="ARBA00004141"/>
    </source>
</evidence>
<dbReference type="FunFam" id="1.20.1250.20:FF:000057">
    <property type="entry name" value="MFS general substrate transporter"/>
    <property type="match status" value="1"/>
</dbReference>
<dbReference type="PANTHER" id="PTHR43791:SF38">
    <property type="entry name" value="MAJOR FACILITATOR SUPERFAMILY (MFS) PROFILE DOMAIN-CONTAINING PROTEIN"/>
    <property type="match status" value="1"/>
</dbReference>
<keyword evidence="4 7" id="KW-1133">Transmembrane helix</keyword>
<evidence type="ECO:0000313" key="10">
    <source>
        <dbReference type="Proteomes" id="UP001251528"/>
    </source>
</evidence>
<feature type="transmembrane region" description="Helical" evidence="7">
    <location>
        <begin position="218"/>
        <end position="239"/>
    </location>
</feature>
<organism evidence="9 10">
    <name type="scientific">Conoideocrella luteorostrata</name>
    <dbReference type="NCBI Taxonomy" id="1105319"/>
    <lineage>
        <taxon>Eukaryota</taxon>
        <taxon>Fungi</taxon>
        <taxon>Dikarya</taxon>
        <taxon>Ascomycota</taxon>
        <taxon>Pezizomycotina</taxon>
        <taxon>Sordariomycetes</taxon>
        <taxon>Hypocreomycetidae</taxon>
        <taxon>Hypocreales</taxon>
        <taxon>Clavicipitaceae</taxon>
        <taxon>Conoideocrella</taxon>
    </lineage>
</organism>
<feature type="transmembrane region" description="Helical" evidence="7">
    <location>
        <begin position="94"/>
        <end position="115"/>
    </location>
</feature>
<reference evidence="9" key="1">
    <citation type="submission" date="2023-06" db="EMBL/GenBank/DDBJ databases">
        <title>Conoideocrella luteorostrata (Hypocreales: Clavicipitaceae), a potential biocontrol fungus for elongate hemlock scale in United States Christmas tree production areas.</title>
        <authorList>
            <person name="Barrett H."/>
            <person name="Lovett B."/>
            <person name="Macias A.M."/>
            <person name="Stajich J.E."/>
            <person name="Kasson M.T."/>
        </authorList>
    </citation>
    <scope>NUCLEOTIDE SEQUENCE</scope>
    <source>
        <strain evidence="9">ARSEF 14590</strain>
    </source>
</reference>
<keyword evidence="3 7" id="KW-0812">Transmembrane</keyword>
<evidence type="ECO:0000256" key="5">
    <source>
        <dbReference type="ARBA" id="ARBA00023136"/>
    </source>
</evidence>
<feature type="transmembrane region" description="Helical" evidence="7">
    <location>
        <begin position="185"/>
        <end position="206"/>
    </location>
</feature>
<sequence length="493" mass="54501">MSSFKIETAKPSEDDNSNLENLKSSDYDAELERALESYVPDSDAEKRLVRKIDITTMPLLWFMYLLACIDRQNIGNAKIAGMDVDLSLSDDQYAMLLTVFSIAYFIFEVPSNLLLTRTKPSFYLAGIMIAWGIVCVAMGVIRNYPSMLGLRLSLGAIEAGFFPGALFLMTCWYKKSEVGKRFSIFYSASVVSGAMGGLLAGIITGNMEGSRGIRGWRWLYILQGSITIAVAIVAKFLLLDFPEQSSRFMKLEERQLVILRMVHDRNTIAKRHKTHLTPAQAFKAAIIDPRTYIFIVLFVLNSGSMTITYFIPTIVQSMGYNSVVAQYMTIPVWMVGIVFLVGLSYTADRTADRRWHISGCLGLSFICTVVCIAVSSDRVLYAMVSLYIAGLHTALPLILNWASEVISLPSEKRAVALALVNSIGNLSPVYGSRLWPSSDGPRYTKGFVTTGVLTGFGMLLAALIPVLLKYLGKKGRTEAERGVADQEPGHNRG</sequence>
<feature type="transmembrane region" description="Helical" evidence="7">
    <location>
        <begin position="355"/>
        <end position="375"/>
    </location>
</feature>
<feature type="transmembrane region" description="Helical" evidence="7">
    <location>
        <begin position="292"/>
        <end position="311"/>
    </location>
</feature>
<dbReference type="GO" id="GO:0022857">
    <property type="term" value="F:transmembrane transporter activity"/>
    <property type="evidence" value="ECO:0007669"/>
    <property type="project" value="InterPro"/>
</dbReference>
<evidence type="ECO:0000256" key="6">
    <source>
        <dbReference type="SAM" id="MobiDB-lite"/>
    </source>
</evidence>
<dbReference type="SUPFAM" id="SSF103473">
    <property type="entry name" value="MFS general substrate transporter"/>
    <property type="match status" value="1"/>
</dbReference>
<dbReference type="InterPro" id="IPR011701">
    <property type="entry name" value="MFS"/>
</dbReference>
<dbReference type="Gene3D" id="1.20.1250.20">
    <property type="entry name" value="MFS general substrate transporter like domains"/>
    <property type="match status" value="2"/>
</dbReference>
<comment type="subcellular location">
    <subcellularLocation>
        <location evidence="1">Membrane</location>
        <topology evidence="1">Multi-pass membrane protein</topology>
    </subcellularLocation>
</comment>
<dbReference type="FunFam" id="1.20.1250.20:FF:000013">
    <property type="entry name" value="MFS general substrate transporter"/>
    <property type="match status" value="1"/>
</dbReference>
<accession>A0AAJ0CW50</accession>
<evidence type="ECO:0000256" key="4">
    <source>
        <dbReference type="ARBA" id="ARBA00022989"/>
    </source>
</evidence>
<feature type="domain" description="Major facilitator superfamily (MFS) profile" evidence="8">
    <location>
        <begin position="56"/>
        <end position="469"/>
    </location>
</feature>
<keyword evidence="5 7" id="KW-0472">Membrane</keyword>
<evidence type="ECO:0000256" key="7">
    <source>
        <dbReference type="SAM" id="Phobius"/>
    </source>
</evidence>
<gene>
    <name evidence="9" type="ORF">QQS21_001961</name>
</gene>
<keyword evidence="2" id="KW-0813">Transport</keyword>
<feature type="transmembrane region" description="Helical" evidence="7">
    <location>
        <begin position="153"/>
        <end position="173"/>
    </location>
</feature>
<comment type="caution">
    <text evidence="9">The sequence shown here is derived from an EMBL/GenBank/DDBJ whole genome shotgun (WGS) entry which is preliminary data.</text>
</comment>
<dbReference type="PROSITE" id="PS50850">
    <property type="entry name" value="MFS"/>
    <property type="match status" value="1"/>
</dbReference>
<feature type="region of interest" description="Disordered" evidence="6">
    <location>
        <begin position="1"/>
        <end position="22"/>
    </location>
</feature>
<evidence type="ECO:0000313" key="9">
    <source>
        <dbReference type="EMBL" id="KAK2611996.1"/>
    </source>
</evidence>
<protein>
    <recommendedName>
        <fullName evidence="8">Major facilitator superfamily (MFS) profile domain-containing protein</fullName>
    </recommendedName>
</protein>
<dbReference type="InterPro" id="IPR020846">
    <property type="entry name" value="MFS_dom"/>
</dbReference>
<dbReference type="GO" id="GO:0016020">
    <property type="term" value="C:membrane"/>
    <property type="evidence" value="ECO:0007669"/>
    <property type="project" value="UniProtKB-SubCell"/>
</dbReference>
<evidence type="ECO:0000256" key="2">
    <source>
        <dbReference type="ARBA" id="ARBA00022448"/>
    </source>
</evidence>
<name>A0AAJ0CW50_9HYPO</name>
<feature type="transmembrane region" description="Helical" evidence="7">
    <location>
        <begin position="122"/>
        <end position="141"/>
    </location>
</feature>
<dbReference type="EMBL" id="JASWJB010000022">
    <property type="protein sequence ID" value="KAK2611996.1"/>
    <property type="molecule type" value="Genomic_DNA"/>
</dbReference>
<dbReference type="Proteomes" id="UP001251528">
    <property type="component" value="Unassembled WGS sequence"/>
</dbReference>
<dbReference type="AlphaFoldDB" id="A0AAJ0CW50"/>
<evidence type="ECO:0000256" key="3">
    <source>
        <dbReference type="ARBA" id="ARBA00022692"/>
    </source>
</evidence>
<feature type="transmembrane region" description="Helical" evidence="7">
    <location>
        <begin position="323"/>
        <end position="343"/>
    </location>
</feature>
<feature type="transmembrane region" description="Helical" evidence="7">
    <location>
        <begin position="447"/>
        <end position="468"/>
    </location>
</feature>
<feature type="transmembrane region" description="Helical" evidence="7">
    <location>
        <begin position="414"/>
        <end position="435"/>
    </location>
</feature>
<dbReference type="Pfam" id="PF07690">
    <property type="entry name" value="MFS_1"/>
    <property type="match status" value="1"/>
</dbReference>
<proteinExistence type="predicted"/>
<feature type="transmembrane region" description="Helical" evidence="7">
    <location>
        <begin position="381"/>
        <end position="402"/>
    </location>
</feature>